<dbReference type="eggNOG" id="KOG1695">
    <property type="taxonomic scope" value="Eukaryota"/>
</dbReference>
<dbReference type="InterPro" id="IPR036249">
    <property type="entry name" value="Thioredoxin-like_sf"/>
</dbReference>
<comment type="subunit">
    <text evidence="2">Homodimer.</text>
</comment>
<dbReference type="InterPro" id="IPR004046">
    <property type="entry name" value="GST_C"/>
</dbReference>
<dbReference type="FunFam" id="1.20.1050.10:FF:000020">
    <property type="entry name" value="Glutathione S-transferase P 1"/>
    <property type="match status" value="1"/>
</dbReference>
<dbReference type="WBParaSite" id="Csp11.Scaffold629.g12890.t1">
    <property type="protein sequence ID" value="Csp11.Scaffold629.g12890.t1"/>
    <property type="gene ID" value="Csp11.Scaffold629.g12890"/>
</dbReference>
<dbReference type="InterPro" id="IPR036282">
    <property type="entry name" value="Glutathione-S-Trfase_C_sf"/>
</dbReference>
<dbReference type="Pfam" id="PF14497">
    <property type="entry name" value="GST_C_3"/>
    <property type="match status" value="1"/>
</dbReference>
<evidence type="ECO:0000256" key="4">
    <source>
        <dbReference type="ARBA" id="ARBA00022679"/>
    </source>
</evidence>
<dbReference type="GO" id="GO:0006950">
    <property type="term" value="P:response to stress"/>
    <property type="evidence" value="ECO:0007669"/>
    <property type="project" value="UniProtKB-ARBA"/>
</dbReference>
<name>A0A1I7TXV9_9PELO</name>
<evidence type="ECO:0000313" key="8">
    <source>
        <dbReference type="Proteomes" id="UP000095282"/>
    </source>
</evidence>
<dbReference type="Proteomes" id="UP000095282">
    <property type="component" value="Unplaced"/>
</dbReference>
<dbReference type="SFLD" id="SFLDS00019">
    <property type="entry name" value="Glutathione_Transferase_(cytos"/>
    <property type="match status" value="1"/>
</dbReference>
<evidence type="ECO:0000259" key="7">
    <source>
        <dbReference type="PROSITE" id="PS50405"/>
    </source>
</evidence>
<feature type="domain" description="GST N-terminal" evidence="6">
    <location>
        <begin position="2"/>
        <end position="81"/>
    </location>
</feature>
<dbReference type="SFLD" id="SFLDG01205">
    <property type="entry name" value="AMPS.1"/>
    <property type="match status" value="1"/>
</dbReference>
<comment type="similarity">
    <text evidence="1">Belongs to the GST superfamily. Pi family.</text>
</comment>
<dbReference type="PANTHER" id="PTHR11571">
    <property type="entry name" value="GLUTATHIONE S-TRANSFERASE"/>
    <property type="match status" value="1"/>
</dbReference>
<evidence type="ECO:0000256" key="5">
    <source>
        <dbReference type="ARBA" id="ARBA00032759"/>
    </source>
</evidence>
<dbReference type="InterPro" id="IPR010987">
    <property type="entry name" value="Glutathione-S-Trfase_C-like"/>
</dbReference>
<dbReference type="SUPFAM" id="SSF52833">
    <property type="entry name" value="Thioredoxin-like"/>
    <property type="match status" value="1"/>
</dbReference>
<keyword evidence="4" id="KW-0808">Transferase</keyword>
<dbReference type="Gene3D" id="3.40.30.10">
    <property type="entry name" value="Glutaredoxin"/>
    <property type="match status" value="1"/>
</dbReference>
<dbReference type="SFLD" id="SFLDG00363">
    <property type="entry name" value="AMPS_(cytGST):_Alpha-__Mu-__Pi"/>
    <property type="match status" value="1"/>
</dbReference>
<feature type="domain" description="GST C-terminal" evidence="7">
    <location>
        <begin position="59"/>
        <end position="195"/>
    </location>
</feature>
<protein>
    <recommendedName>
        <fullName evidence="3">glutathione transferase</fullName>
        <ecNumber evidence="3">2.5.1.18</ecNumber>
    </recommendedName>
    <alternativeName>
        <fullName evidence="5">GST class-pi</fullName>
    </alternativeName>
</protein>
<dbReference type="Gene3D" id="1.20.1050.10">
    <property type="match status" value="1"/>
</dbReference>
<dbReference type="GO" id="GO:0006749">
    <property type="term" value="P:glutathione metabolic process"/>
    <property type="evidence" value="ECO:0007669"/>
    <property type="project" value="TreeGrafter"/>
</dbReference>
<dbReference type="PROSITE" id="PS50404">
    <property type="entry name" value="GST_NTER"/>
    <property type="match status" value="1"/>
</dbReference>
<dbReference type="InterPro" id="IPR050213">
    <property type="entry name" value="GST_superfamily"/>
</dbReference>
<accession>A0A1I7TXV9</accession>
<sequence>MSIPQLHYFDLRGFGEYIRLLFIDNNIEFDDVRYKIGGKEWKEAKPKMIFGHMPCLKVDGKEYVETGAIMRHLGRKYGLNGSNEDDSTFLDMFFEGSRDIRYTYSFERTNDDYLTKTLPDGLQKLENQFCVHSGDFIIGERISYADYSLFEELDVYYHLDSHILDNYPNLKSFWERMWQRSNLKDYLKKRADDKVSLSATVKPE</sequence>
<dbReference type="InterPro" id="IPR040079">
    <property type="entry name" value="Glutathione_S-Trfase"/>
</dbReference>
<dbReference type="Pfam" id="PF02798">
    <property type="entry name" value="GST_N"/>
    <property type="match status" value="1"/>
</dbReference>
<evidence type="ECO:0000259" key="6">
    <source>
        <dbReference type="PROSITE" id="PS50404"/>
    </source>
</evidence>
<proteinExistence type="inferred from homology"/>
<evidence type="ECO:0000256" key="2">
    <source>
        <dbReference type="ARBA" id="ARBA00011738"/>
    </source>
</evidence>
<evidence type="ECO:0000256" key="1">
    <source>
        <dbReference type="ARBA" id="ARBA00007297"/>
    </source>
</evidence>
<dbReference type="GO" id="GO:0004364">
    <property type="term" value="F:glutathione transferase activity"/>
    <property type="evidence" value="ECO:0007669"/>
    <property type="project" value="UniProtKB-EC"/>
</dbReference>
<reference evidence="9" key="1">
    <citation type="submission" date="2016-11" db="UniProtKB">
        <authorList>
            <consortium name="WormBaseParasite"/>
        </authorList>
    </citation>
    <scope>IDENTIFICATION</scope>
</reference>
<organism evidence="8 9">
    <name type="scientific">Caenorhabditis tropicalis</name>
    <dbReference type="NCBI Taxonomy" id="1561998"/>
    <lineage>
        <taxon>Eukaryota</taxon>
        <taxon>Metazoa</taxon>
        <taxon>Ecdysozoa</taxon>
        <taxon>Nematoda</taxon>
        <taxon>Chromadorea</taxon>
        <taxon>Rhabditida</taxon>
        <taxon>Rhabditina</taxon>
        <taxon>Rhabditomorpha</taxon>
        <taxon>Rhabditoidea</taxon>
        <taxon>Rhabditidae</taxon>
        <taxon>Peloderinae</taxon>
        <taxon>Caenorhabditis</taxon>
    </lineage>
</organism>
<evidence type="ECO:0000313" key="9">
    <source>
        <dbReference type="WBParaSite" id="Csp11.Scaffold629.g12890.t1"/>
    </source>
</evidence>
<dbReference type="AlphaFoldDB" id="A0A1I7TXV9"/>
<dbReference type="InterPro" id="IPR004045">
    <property type="entry name" value="Glutathione_S-Trfase_N"/>
</dbReference>
<dbReference type="EC" id="2.5.1.18" evidence="3"/>
<dbReference type="CDD" id="cd03039">
    <property type="entry name" value="GST_N_Sigma_like"/>
    <property type="match status" value="1"/>
</dbReference>
<keyword evidence="8" id="KW-1185">Reference proteome</keyword>
<dbReference type="PROSITE" id="PS50405">
    <property type="entry name" value="GST_CTER"/>
    <property type="match status" value="1"/>
</dbReference>
<dbReference type="GO" id="GO:0005829">
    <property type="term" value="C:cytosol"/>
    <property type="evidence" value="ECO:0007669"/>
    <property type="project" value="TreeGrafter"/>
</dbReference>
<evidence type="ECO:0000256" key="3">
    <source>
        <dbReference type="ARBA" id="ARBA00012452"/>
    </source>
</evidence>
<dbReference type="FunFam" id="3.40.30.10:FF:000168">
    <property type="entry name" value="Glutathione S-transferase 2"/>
    <property type="match status" value="1"/>
</dbReference>
<dbReference type="PANTHER" id="PTHR11571:SF120">
    <property type="entry name" value="GST N-TERMINAL DOMAIN-CONTAINING PROTEIN-RELATED"/>
    <property type="match status" value="1"/>
</dbReference>
<dbReference type="SUPFAM" id="SSF47616">
    <property type="entry name" value="GST C-terminal domain-like"/>
    <property type="match status" value="1"/>
</dbReference>
<dbReference type="STRING" id="1561998.A0A1I7TXV9"/>